<dbReference type="InterPro" id="IPR029035">
    <property type="entry name" value="DHS-like_NAD/FAD-binding_dom"/>
</dbReference>
<evidence type="ECO:0000259" key="7">
    <source>
        <dbReference type="Pfam" id="PF02776"/>
    </source>
</evidence>
<evidence type="ECO:0000313" key="8">
    <source>
        <dbReference type="EMBL" id="AXV06329.1"/>
    </source>
</evidence>
<proteinExistence type="inferred from homology"/>
<dbReference type="InterPro" id="IPR012000">
    <property type="entry name" value="Thiamin_PyroP_enz_cen_dom"/>
</dbReference>
<evidence type="ECO:0000256" key="1">
    <source>
        <dbReference type="ARBA" id="ARBA00001964"/>
    </source>
</evidence>
<dbReference type="Gene3D" id="3.40.50.970">
    <property type="match status" value="2"/>
</dbReference>
<dbReference type="EMBL" id="CP031165">
    <property type="protein sequence ID" value="AXV06329.1"/>
    <property type="molecule type" value="Genomic_DNA"/>
</dbReference>
<organism evidence="8 9">
    <name type="scientific">Euzebya pacifica</name>
    <dbReference type="NCBI Taxonomy" id="1608957"/>
    <lineage>
        <taxon>Bacteria</taxon>
        <taxon>Bacillati</taxon>
        <taxon>Actinomycetota</taxon>
        <taxon>Nitriliruptoria</taxon>
        <taxon>Euzebyales</taxon>
    </lineage>
</organism>
<reference evidence="8 9" key="1">
    <citation type="submission" date="2018-09" db="EMBL/GenBank/DDBJ databases">
        <title>Complete genome sequence of Euzebya sp. DY32-46 isolated from seawater of Pacific Ocean.</title>
        <authorList>
            <person name="Xu L."/>
            <person name="Wu Y.-H."/>
            <person name="Xu X.-W."/>
        </authorList>
    </citation>
    <scope>NUCLEOTIDE SEQUENCE [LARGE SCALE GENOMIC DNA]</scope>
    <source>
        <strain evidence="8 9">DY32-46</strain>
    </source>
</reference>
<comment type="similarity">
    <text evidence="2 4">Belongs to the TPP enzyme family.</text>
</comment>
<evidence type="ECO:0000256" key="2">
    <source>
        <dbReference type="ARBA" id="ARBA00007812"/>
    </source>
</evidence>
<dbReference type="PANTHER" id="PTHR18968">
    <property type="entry name" value="THIAMINE PYROPHOSPHATE ENZYMES"/>
    <property type="match status" value="1"/>
</dbReference>
<dbReference type="GO" id="GO:0003984">
    <property type="term" value="F:acetolactate synthase activity"/>
    <property type="evidence" value="ECO:0007669"/>
    <property type="project" value="TreeGrafter"/>
</dbReference>
<evidence type="ECO:0000259" key="5">
    <source>
        <dbReference type="Pfam" id="PF00205"/>
    </source>
</evidence>
<evidence type="ECO:0000259" key="6">
    <source>
        <dbReference type="Pfam" id="PF02775"/>
    </source>
</evidence>
<dbReference type="SUPFAM" id="SSF52467">
    <property type="entry name" value="DHS-like NAD/FAD-binding domain"/>
    <property type="match status" value="1"/>
</dbReference>
<dbReference type="InterPro" id="IPR012001">
    <property type="entry name" value="Thiamin_PyroP_enz_TPP-bd_dom"/>
</dbReference>
<dbReference type="GO" id="GO:0009097">
    <property type="term" value="P:isoleucine biosynthetic process"/>
    <property type="evidence" value="ECO:0007669"/>
    <property type="project" value="TreeGrafter"/>
</dbReference>
<keyword evidence="9" id="KW-1185">Reference proteome</keyword>
<feature type="domain" description="Thiamine pyrophosphate enzyme TPP-binding" evidence="6">
    <location>
        <begin position="392"/>
        <end position="540"/>
    </location>
</feature>
<dbReference type="SUPFAM" id="SSF52518">
    <property type="entry name" value="Thiamin diphosphate-binding fold (THDP-binding)"/>
    <property type="match status" value="2"/>
</dbReference>
<dbReference type="GO" id="GO:0030976">
    <property type="term" value="F:thiamine pyrophosphate binding"/>
    <property type="evidence" value="ECO:0007669"/>
    <property type="project" value="InterPro"/>
</dbReference>
<dbReference type="InterPro" id="IPR011766">
    <property type="entry name" value="TPP_enzyme_TPP-bd"/>
</dbReference>
<dbReference type="NCBIfam" id="NF004516">
    <property type="entry name" value="PRK05858.1"/>
    <property type="match status" value="1"/>
</dbReference>
<feature type="domain" description="Thiamine pyrophosphate enzyme central" evidence="5">
    <location>
        <begin position="201"/>
        <end position="326"/>
    </location>
</feature>
<dbReference type="Pfam" id="PF02776">
    <property type="entry name" value="TPP_enzyme_N"/>
    <property type="match status" value="1"/>
</dbReference>
<evidence type="ECO:0000256" key="3">
    <source>
        <dbReference type="ARBA" id="ARBA00023052"/>
    </source>
</evidence>
<dbReference type="Pfam" id="PF02775">
    <property type="entry name" value="TPP_enzyme_C"/>
    <property type="match status" value="1"/>
</dbReference>
<dbReference type="Gene3D" id="3.40.50.1220">
    <property type="entry name" value="TPP-binding domain"/>
    <property type="match status" value="1"/>
</dbReference>
<dbReference type="PANTHER" id="PTHR18968:SF166">
    <property type="entry name" value="2-HYDROXYACYL-COA LYASE 2"/>
    <property type="match status" value="1"/>
</dbReference>
<dbReference type="GO" id="GO:0005948">
    <property type="term" value="C:acetolactate synthase complex"/>
    <property type="evidence" value="ECO:0007669"/>
    <property type="project" value="TreeGrafter"/>
</dbReference>
<dbReference type="KEGG" id="euz:DVS28_a1637"/>
<comment type="cofactor">
    <cofactor evidence="1">
        <name>thiamine diphosphate</name>
        <dbReference type="ChEBI" id="CHEBI:58937"/>
    </cofactor>
</comment>
<keyword evidence="3 4" id="KW-0786">Thiamine pyrophosphate</keyword>
<sequence>MSDPVSDNAQPEQPIASGALAMHALKAAGVDNLFTLSGGHIFPLYDGCRQADVALWDFRHEQSATFAAEGLAKLTRRPQVAALTAGPGVTNSVSAVASARFGGSPILVIGGRAPAATWGTGSLQEIDHTAFMGPLTKQAVTAMTPDEVAPTVAEALRVAGSTHRGPTFVDIPMDVVFTPGSSNTIADPTAPDTVDHDPDDVARIARRLAAASHPVLIGGTDVWLDGAVEAFTALAETTGAAVIQNGMGRGCMPADHPQVLSRARGAAFKTADLVVVIGTPLDFRLGFGTFGAADTVHIADHPAQLSTHADPAATAAGSLAPLLTALAQQTGGPAGDTADERRSWLSSMADIEQAKRDEDTDLLTGDGETIHPARVYGALQEVLDRDAVVIGDGGDFVSYAGRYVQSYQPGRWLDPGPYGCLGTGMGYSAAARIAHPDSQVVLMLGDGAAGFSLMDVESLVRQKLPVVMVVGNNGMWALEKYPMQAMYNGWDAAADLQPNLPYHQVVEAMNGAGEVVTKPQDIAQAIRRGFDAGVPYMVNVMTDPSVAYPRSTALV</sequence>
<dbReference type="Proteomes" id="UP000264006">
    <property type="component" value="Chromosome"/>
</dbReference>
<dbReference type="FunFam" id="3.40.50.970:FF:000007">
    <property type="entry name" value="Acetolactate synthase"/>
    <property type="match status" value="1"/>
</dbReference>
<dbReference type="GO" id="GO:0000287">
    <property type="term" value="F:magnesium ion binding"/>
    <property type="evidence" value="ECO:0007669"/>
    <property type="project" value="InterPro"/>
</dbReference>
<dbReference type="CDD" id="cd07035">
    <property type="entry name" value="TPP_PYR_POX_like"/>
    <property type="match status" value="1"/>
</dbReference>
<protein>
    <submittedName>
        <fullName evidence="8">Acetolactate synthase large subunit</fullName>
    </submittedName>
</protein>
<gene>
    <name evidence="8" type="ORF">DVS28_a1637</name>
</gene>
<dbReference type="RefSeq" id="WP_114591005.1">
    <property type="nucleotide sequence ID" value="NZ_CP031165.1"/>
</dbReference>
<dbReference type="InterPro" id="IPR029061">
    <property type="entry name" value="THDP-binding"/>
</dbReference>
<evidence type="ECO:0000256" key="4">
    <source>
        <dbReference type="RuleBase" id="RU362132"/>
    </source>
</evidence>
<name>A0A346XVT2_9ACTN</name>
<dbReference type="Pfam" id="PF00205">
    <property type="entry name" value="TPP_enzyme_M"/>
    <property type="match status" value="1"/>
</dbReference>
<dbReference type="GO" id="GO:0050660">
    <property type="term" value="F:flavin adenine dinucleotide binding"/>
    <property type="evidence" value="ECO:0007669"/>
    <property type="project" value="TreeGrafter"/>
</dbReference>
<dbReference type="AlphaFoldDB" id="A0A346XVT2"/>
<evidence type="ECO:0000313" key="9">
    <source>
        <dbReference type="Proteomes" id="UP000264006"/>
    </source>
</evidence>
<feature type="domain" description="Thiamine pyrophosphate enzyme N-terminal TPP-binding" evidence="7">
    <location>
        <begin position="21"/>
        <end position="130"/>
    </location>
</feature>
<dbReference type="GO" id="GO:0009099">
    <property type="term" value="P:L-valine biosynthetic process"/>
    <property type="evidence" value="ECO:0007669"/>
    <property type="project" value="TreeGrafter"/>
</dbReference>
<dbReference type="CDD" id="cd02004">
    <property type="entry name" value="TPP_BZL_OCoD_HPCL"/>
    <property type="match status" value="1"/>
</dbReference>
<dbReference type="OrthoDB" id="4494979at2"/>
<dbReference type="InterPro" id="IPR045229">
    <property type="entry name" value="TPP_enz"/>
</dbReference>
<accession>A0A346XVT2</accession>